<keyword evidence="2" id="KW-1185">Reference proteome</keyword>
<comment type="caution">
    <text evidence="1">The sequence shown here is derived from an EMBL/GenBank/DDBJ whole genome shotgun (WGS) entry which is preliminary data.</text>
</comment>
<protein>
    <submittedName>
        <fullName evidence="1">Type IV secretion protein DotO</fullName>
    </submittedName>
</protein>
<dbReference type="EMBL" id="NDFP01000018">
    <property type="protein sequence ID" value="PAL20848.1"/>
    <property type="molecule type" value="Genomic_DNA"/>
</dbReference>
<gene>
    <name evidence="1" type="ORF">B9K05_12595</name>
</gene>
<dbReference type="Gene3D" id="3.40.50.300">
    <property type="entry name" value="P-loop containing nucleotide triphosphate hydrolases"/>
    <property type="match status" value="1"/>
</dbReference>
<organism evidence="1 2">
    <name type="scientific">Acetobacter syzygii</name>
    <dbReference type="NCBI Taxonomy" id="146476"/>
    <lineage>
        <taxon>Bacteria</taxon>
        <taxon>Pseudomonadati</taxon>
        <taxon>Pseudomonadota</taxon>
        <taxon>Alphaproteobacteria</taxon>
        <taxon>Acetobacterales</taxon>
        <taxon>Acetobacteraceae</taxon>
        <taxon>Acetobacter</taxon>
    </lineage>
</organism>
<dbReference type="InterPro" id="IPR027417">
    <property type="entry name" value="P-loop_NTPase"/>
</dbReference>
<evidence type="ECO:0000313" key="1">
    <source>
        <dbReference type="EMBL" id="PAL20848.1"/>
    </source>
</evidence>
<accession>A0A270B797</accession>
<dbReference type="OrthoDB" id="7229084at2"/>
<dbReference type="Proteomes" id="UP000216033">
    <property type="component" value="Unassembled WGS sequence"/>
</dbReference>
<name>A0A270B797_9PROT</name>
<proteinExistence type="predicted"/>
<dbReference type="RefSeq" id="WP_095351920.1">
    <property type="nucleotide sequence ID" value="NZ_JABUNT010000017.1"/>
</dbReference>
<sequence length="1029" mass="115420">MFKLFSRKTVVDQDKAATSFKETTSTHFSLFDAFLRGCAWISALSGKDLTSFCDLATCDDRSLITFKGDYVTLIKINGMQRLASREEIEMAANQLRQDMGGLFKNPGHAMQFTYISDPDASSFIQDNIAERRIIANALEADFEDIFSERERILTPHMRQERIWLALWTRTGCLSKPELTSANKRRKKIMASLPNMGDAQNPFLGSAEMSTVHEAFVGHVVKMFSDRGVILSPLPPKTALEIIRKEIYPETRQEKWAPIIPSDCPPDIIPDLEKPRDVSDVLWPPLREQIFKEDAFTPDFQSVRLGCLDWSPVDMTLVSETVEPFTELVTQLSPYRFPWRVTMHMEGVRPSYMVWKEHVSTLLRFSKNCAVYDAFQDLGKRRALREAVVKLRVSFATSSRAGNNEALRNHASRLEQGINGWGGAQATRQCGDPLDGTMSSVPGIALASTAPPTAAPLDKTLVMAPWARPAAPWEQGAALLRATDGRIVPYDPSGQGRDAVLDLFIAPSRRGKSMLANALLLATVLSTATLTDTGVQLPLIGKLDIGDATSGFIDLITHGLPKEHAHKAIYIPFEFKADHAYNIFDTEACCRKPLEYHKACLKNFLSLVCMPVDKVPFEGMDQIINAAIDTAYEMLSDEGTSTKPKPYRRRENILIDETLHKLDMQPEPHTTWWEIADYFGRMGDIRLARIATQHAVPVIEDLIQATQEERVRTSFGSNTPTSGHETGLDIFRRYITAFVRHYPTLNKPTRLDLGDARIIALDINRVAPEGAANERQTELMYLMGFQIISRNFFLDPAEADHTPIFVREIHRKRFREFRESFKRLECDEFQRTVKAPYIRQMFEEAARRAAKLNVKLGLTSQKITDFGDYLTQHSTARFILGAANPDEASELSSILGLSQAATSIVHNGLKGPNRDGTGSPLILQILVNQQMYEMSLLNMLGPIELWALSTHPEDVSLRRRVYEALGSSEARRRLARVFPKGSASDEINRRRNDMIRQGVDSTQVLGGVISQISREICDAVGVGALLREAA</sequence>
<dbReference type="SUPFAM" id="SSF52540">
    <property type="entry name" value="P-loop containing nucleoside triphosphate hydrolases"/>
    <property type="match status" value="1"/>
</dbReference>
<evidence type="ECO:0000313" key="2">
    <source>
        <dbReference type="Proteomes" id="UP000216033"/>
    </source>
</evidence>
<dbReference type="AlphaFoldDB" id="A0A270B797"/>
<reference evidence="1 2" key="1">
    <citation type="submission" date="2017-04" db="EMBL/GenBank/DDBJ databases">
        <title>Kefir bacterial isolates.</title>
        <authorList>
            <person name="Kim Y."/>
            <person name="Blasche S."/>
            <person name="Patil K.R."/>
        </authorList>
    </citation>
    <scope>NUCLEOTIDE SEQUENCE [LARGE SCALE GENOMIC DNA]</scope>
    <source>
        <strain evidence="1 2">KR-2</strain>
    </source>
</reference>